<reference evidence="4 5" key="1">
    <citation type="submission" date="2024-02" db="EMBL/GenBank/DDBJ databases">
        <authorList>
            <person name="Chen Y."/>
            <person name="Shah S."/>
            <person name="Dougan E. K."/>
            <person name="Thang M."/>
            <person name="Chan C."/>
        </authorList>
    </citation>
    <scope>NUCLEOTIDE SEQUENCE [LARGE SCALE GENOMIC DNA]</scope>
</reference>
<comment type="similarity">
    <text evidence="1">Belongs to the SNF7 family.</text>
</comment>
<dbReference type="Pfam" id="PF03357">
    <property type="entry name" value="Snf7"/>
    <property type="match status" value="1"/>
</dbReference>
<dbReference type="InterPro" id="IPR005024">
    <property type="entry name" value="Snf7_fam"/>
</dbReference>
<protein>
    <submittedName>
        <fullName evidence="4">Charged multivesicular body protein 5 (Vacuolar protein-sorting-associated protein 60)</fullName>
    </submittedName>
</protein>
<dbReference type="PANTHER" id="PTHR22761:SF12">
    <property type="entry name" value="CHARGED MULTIVESICULAR BODY PROTEIN 5"/>
    <property type="match status" value="1"/>
</dbReference>
<feature type="transmembrane region" description="Helical" evidence="3">
    <location>
        <begin position="323"/>
        <end position="349"/>
    </location>
</feature>
<dbReference type="Proteomes" id="UP001642464">
    <property type="component" value="Unassembled WGS sequence"/>
</dbReference>
<evidence type="ECO:0000256" key="2">
    <source>
        <dbReference type="ARBA" id="ARBA00023054"/>
    </source>
</evidence>
<keyword evidence="5" id="KW-1185">Reference proteome</keyword>
<keyword evidence="2" id="KW-0175">Coiled coil</keyword>
<evidence type="ECO:0000313" key="5">
    <source>
        <dbReference type="Proteomes" id="UP001642464"/>
    </source>
</evidence>
<feature type="transmembrane region" description="Helical" evidence="3">
    <location>
        <begin position="207"/>
        <end position="228"/>
    </location>
</feature>
<dbReference type="Gene3D" id="6.10.250.1710">
    <property type="match status" value="1"/>
</dbReference>
<gene>
    <name evidence="4" type="ORF">SCF082_LOCUS50794</name>
</gene>
<proteinExistence type="inferred from homology"/>
<accession>A0ABP0SAB4</accession>
<keyword evidence="3" id="KW-0812">Transmembrane</keyword>
<feature type="non-terminal residue" evidence="4">
    <location>
        <position position="1"/>
    </location>
</feature>
<feature type="transmembrane region" description="Helical" evidence="3">
    <location>
        <begin position="288"/>
        <end position="311"/>
    </location>
</feature>
<evidence type="ECO:0000256" key="3">
    <source>
        <dbReference type="SAM" id="Phobius"/>
    </source>
</evidence>
<dbReference type="EMBL" id="CAXAMM010043270">
    <property type="protein sequence ID" value="CAK9109308.1"/>
    <property type="molecule type" value="Genomic_DNA"/>
</dbReference>
<dbReference type="PANTHER" id="PTHR22761">
    <property type="entry name" value="CHARGED MULTIVESICULAR BODY PROTEIN"/>
    <property type="match status" value="1"/>
</dbReference>
<organism evidence="4 5">
    <name type="scientific">Durusdinium trenchii</name>
    <dbReference type="NCBI Taxonomy" id="1381693"/>
    <lineage>
        <taxon>Eukaryota</taxon>
        <taxon>Sar</taxon>
        <taxon>Alveolata</taxon>
        <taxon>Dinophyceae</taxon>
        <taxon>Suessiales</taxon>
        <taxon>Symbiodiniaceae</taxon>
        <taxon>Durusdinium</taxon>
    </lineage>
</organism>
<evidence type="ECO:0000313" key="4">
    <source>
        <dbReference type="EMBL" id="CAK9109308.1"/>
    </source>
</evidence>
<feature type="transmembrane region" description="Helical" evidence="3">
    <location>
        <begin position="410"/>
        <end position="428"/>
    </location>
</feature>
<feature type="transmembrane region" description="Helical" evidence="3">
    <location>
        <begin position="125"/>
        <end position="145"/>
    </location>
</feature>
<comment type="caution">
    <text evidence="4">The sequence shown here is derived from an EMBL/GenBank/DDBJ whole genome shotgun (WGS) entry which is preliminary data.</text>
</comment>
<name>A0ABP0SAB4_9DINO</name>
<keyword evidence="3" id="KW-0472">Membrane</keyword>
<sequence length="431" mass="48573">KRMYEQQRDQILGTQFNVDSLAGAQEQAEINVMTVEAMKAGHQDLKERYTQIGGVMDIERLMDDMADLNDEIYDINEAISTSYAVPDGFDEASFEAEPEWLEDNIKAEANKVGNTVEKQKNIFQVGAWVLAILNFMCLAMLALASRAMKSESISRLVDEQLVNGKFRDHFLKDLRKSYSISVLLLLLVVLIYGILSRLSQLPHPSAFVLGWSPAFFSAWALLQLLTFIRLLASLAMNKVECFYTELESVGNGCLEAHNFAKSMLPGQWLHLLREHQKLLRHLKAMSSAIFATVLVFQNVVAGSSLLLMWVARAYQKDAVPSTGYVLLAFTLMCSGIFAMLPLAFITDLCQSRRLGRRSLLNLADKYSGWPMSAEVHAEYMRFMQHIIMAEAGIYLPNMGMVTRASLSNQIMFYVKVLPLALALTVGWWRRG</sequence>
<keyword evidence="3" id="KW-1133">Transmembrane helix</keyword>
<evidence type="ECO:0000256" key="1">
    <source>
        <dbReference type="ARBA" id="ARBA00006190"/>
    </source>
</evidence>
<feature type="transmembrane region" description="Helical" evidence="3">
    <location>
        <begin position="177"/>
        <end position="195"/>
    </location>
</feature>